<dbReference type="Proteomes" id="UP000286075">
    <property type="component" value="Unassembled WGS sequence"/>
</dbReference>
<comment type="caution">
    <text evidence="1">The sequence shown here is derived from an EMBL/GenBank/DDBJ whole genome shotgun (WGS) entry which is preliminary data.</text>
</comment>
<accession>A0A413HBJ3</accession>
<dbReference type="AlphaFoldDB" id="A0A413HBJ3"/>
<dbReference type="EMBL" id="QSCF01000001">
    <property type="protein sequence ID" value="RGX81113.1"/>
    <property type="molecule type" value="Genomic_DNA"/>
</dbReference>
<proteinExistence type="predicted"/>
<gene>
    <name evidence="1" type="ORF">DXA68_00150</name>
</gene>
<sequence length="81" mass="9409">MHCDFFHSIRFKVNKGWSTAVLLFLCPIVRYTVLTQVNVYPHSHSPVSFSVFGKAQELVQHNCGRKSTFSIRLFRKLLIIL</sequence>
<name>A0A413HBJ3_9BACE</name>
<protein>
    <submittedName>
        <fullName evidence="1">Uncharacterized protein</fullName>
    </submittedName>
</protein>
<evidence type="ECO:0000313" key="2">
    <source>
        <dbReference type="Proteomes" id="UP000286075"/>
    </source>
</evidence>
<evidence type="ECO:0000313" key="1">
    <source>
        <dbReference type="EMBL" id="RGX81113.1"/>
    </source>
</evidence>
<reference evidence="1 2" key="1">
    <citation type="submission" date="2018-08" db="EMBL/GenBank/DDBJ databases">
        <title>A genome reference for cultivated species of the human gut microbiota.</title>
        <authorList>
            <person name="Zou Y."/>
            <person name="Xue W."/>
            <person name="Luo G."/>
        </authorList>
    </citation>
    <scope>NUCLEOTIDE SEQUENCE [LARGE SCALE GENOMIC DNA]</scope>
    <source>
        <strain evidence="1 2">OF03-9BH</strain>
    </source>
</reference>
<organism evidence="1 2">
    <name type="scientific">Bacteroides stercorirosoris</name>
    <dbReference type="NCBI Taxonomy" id="871324"/>
    <lineage>
        <taxon>Bacteria</taxon>
        <taxon>Pseudomonadati</taxon>
        <taxon>Bacteroidota</taxon>
        <taxon>Bacteroidia</taxon>
        <taxon>Bacteroidales</taxon>
        <taxon>Bacteroidaceae</taxon>
        <taxon>Bacteroides</taxon>
    </lineage>
</organism>